<accession>A0A6A4VXX5</accession>
<sequence length="334" mass="35602">MASPRSSRRVTFDENAPDTLLFTPEPGGGGRGSDDEGSVATASTDSDSEETPGDSFQRLLEMLRERSLQPVGRYSDEEGESSGHSAIDPSGHVARYLREQQGRQMVDDDESDIQEGEVHPFREERRHAFPSEPTPGQRRTSFADTIDEFLQYLQVITEDHKAHQEALMLLDEEPLPADGSDATSEAGDSAWSETNSEIADSVSEAGSVPTEVDSGLATSPPTSPPPLTDGEEDGSGRDEDKVAANESGGSEVEPAAEDKDKAAQDETHTTNDARSPGQTGSMEMMAKSPGEVSQVPTPADSGGASGAISESEMSHHEPVRSFASIADRLLAGWL</sequence>
<feature type="compositionally biased region" description="Basic and acidic residues" evidence="1">
    <location>
        <begin position="116"/>
        <end position="129"/>
    </location>
</feature>
<dbReference type="EMBL" id="VIIS01001476">
    <property type="protein sequence ID" value="KAF0297719.1"/>
    <property type="molecule type" value="Genomic_DNA"/>
</dbReference>
<feature type="region of interest" description="Disordered" evidence="1">
    <location>
        <begin position="103"/>
        <end position="139"/>
    </location>
</feature>
<organism evidence="2 3">
    <name type="scientific">Amphibalanus amphitrite</name>
    <name type="common">Striped barnacle</name>
    <name type="synonym">Balanus amphitrite</name>
    <dbReference type="NCBI Taxonomy" id="1232801"/>
    <lineage>
        <taxon>Eukaryota</taxon>
        <taxon>Metazoa</taxon>
        <taxon>Ecdysozoa</taxon>
        <taxon>Arthropoda</taxon>
        <taxon>Crustacea</taxon>
        <taxon>Multicrustacea</taxon>
        <taxon>Cirripedia</taxon>
        <taxon>Thoracica</taxon>
        <taxon>Thoracicalcarea</taxon>
        <taxon>Balanomorpha</taxon>
        <taxon>Balanoidea</taxon>
        <taxon>Balanidae</taxon>
        <taxon>Amphibalaninae</taxon>
        <taxon>Amphibalanus</taxon>
    </lineage>
</organism>
<dbReference type="AlphaFoldDB" id="A0A6A4VXX5"/>
<feature type="compositionally biased region" description="Basic and acidic residues" evidence="1">
    <location>
        <begin position="234"/>
        <end position="243"/>
    </location>
</feature>
<dbReference type="Proteomes" id="UP000440578">
    <property type="component" value="Unassembled WGS sequence"/>
</dbReference>
<comment type="caution">
    <text evidence="2">The sequence shown here is derived from an EMBL/GenBank/DDBJ whole genome shotgun (WGS) entry which is preliminary data.</text>
</comment>
<evidence type="ECO:0000256" key="1">
    <source>
        <dbReference type="SAM" id="MobiDB-lite"/>
    </source>
</evidence>
<evidence type="ECO:0000313" key="2">
    <source>
        <dbReference type="EMBL" id="KAF0297719.1"/>
    </source>
</evidence>
<feature type="compositionally biased region" description="Low complexity" evidence="1">
    <location>
        <begin position="299"/>
        <end position="311"/>
    </location>
</feature>
<keyword evidence="3" id="KW-1185">Reference proteome</keyword>
<feature type="region of interest" description="Disordered" evidence="1">
    <location>
        <begin position="167"/>
        <end position="321"/>
    </location>
</feature>
<name>A0A6A4VXX5_AMPAM</name>
<evidence type="ECO:0000313" key="3">
    <source>
        <dbReference type="Proteomes" id="UP000440578"/>
    </source>
</evidence>
<dbReference type="OrthoDB" id="10692007at2759"/>
<feature type="compositionally biased region" description="Polar residues" evidence="1">
    <location>
        <begin position="272"/>
        <end position="281"/>
    </location>
</feature>
<reference evidence="2 3" key="1">
    <citation type="submission" date="2019-07" db="EMBL/GenBank/DDBJ databases">
        <title>Draft genome assembly of a fouling barnacle, Amphibalanus amphitrite (Darwin, 1854): The first reference genome for Thecostraca.</title>
        <authorList>
            <person name="Kim W."/>
        </authorList>
    </citation>
    <scope>NUCLEOTIDE SEQUENCE [LARGE SCALE GENOMIC DNA]</scope>
    <source>
        <strain evidence="2">SNU_AA5</strain>
        <tissue evidence="2">Soma without cirri and trophi</tissue>
    </source>
</reference>
<gene>
    <name evidence="2" type="ORF">FJT64_000535</name>
</gene>
<feature type="region of interest" description="Disordered" evidence="1">
    <location>
        <begin position="1"/>
        <end position="91"/>
    </location>
</feature>
<feature type="compositionally biased region" description="Basic and acidic residues" evidence="1">
    <location>
        <begin position="256"/>
        <end position="271"/>
    </location>
</feature>
<proteinExistence type="predicted"/>
<protein>
    <submittedName>
        <fullName evidence="2">Uncharacterized protein</fullName>
    </submittedName>
</protein>